<sequence>MTDVWNIREVRSYDGFKTDVAEHTRQFLSGQQFNLKNQSSNNLVEATKKGIHINFVPEISVLVGQGSDGKTAVTLHYYAKIAVATGLVTGFLTGGLSAIVGVGTFANHAADAKSFTNQFWDTLDGIAFAPGQITSPSSPTQFEPVPVPSPQEVPKLPDQDLSMLSTEQLEKLMQYHKDSAWKIESELMKRRNA</sequence>
<dbReference type="Proteomes" id="UP001431209">
    <property type="component" value="Unassembled WGS sequence"/>
</dbReference>
<gene>
    <name evidence="2" type="ORF">AKO1_009526</name>
</gene>
<evidence type="ECO:0000256" key="1">
    <source>
        <dbReference type="SAM" id="MobiDB-lite"/>
    </source>
</evidence>
<evidence type="ECO:0000313" key="3">
    <source>
        <dbReference type="Proteomes" id="UP001431209"/>
    </source>
</evidence>
<dbReference type="EMBL" id="JAOPGA020001688">
    <property type="protein sequence ID" value="KAL0490489.1"/>
    <property type="molecule type" value="Genomic_DNA"/>
</dbReference>
<evidence type="ECO:0000313" key="2">
    <source>
        <dbReference type="EMBL" id="KAL0490489.1"/>
    </source>
</evidence>
<accession>A0AAW2ZMJ7</accession>
<comment type="caution">
    <text evidence="2">The sequence shown here is derived from an EMBL/GenBank/DDBJ whole genome shotgun (WGS) entry which is preliminary data.</text>
</comment>
<keyword evidence="3" id="KW-1185">Reference proteome</keyword>
<reference evidence="2 3" key="1">
    <citation type="submission" date="2024-03" db="EMBL/GenBank/DDBJ databases">
        <title>The Acrasis kona genome and developmental transcriptomes reveal deep origins of eukaryotic multicellular pathways.</title>
        <authorList>
            <person name="Sheikh S."/>
            <person name="Fu C.-J."/>
            <person name="Brown M.W."/>
            <person name="Baldauf S.L."/>
        </authorList>
    </citation>
    <scope>NUCLEOTIDE SEQUENCE [LARGE SCALE GENOMIC DNA]</scope>
    <source>
        <strain evidence="2 3">ATCC MYA-3509</strain>
    </source>
</reference>
<proteinExistence type="predicted"/>
<protein>
    <submittedName>
        <fullName evidence="2">Uncharacterized protein</fullName>
    </submittedName>
</protein>
<dbReference type="AlphaFoldDB" id="A0AAW2ZMJ7"/>
<name>A0AAW2ZMJ7_9EUKA</name>
<feature type="region of interest" description="Disordered" evidence="1">
    <location>
        <begin position="137"/>
        <end position="157"/>
    </location>
</feature>
<organism evidence="2 3">
    <name type="scientific">Acrasis kona</name>
    <dbReference type="NCBI Taxonomy" id="1008807"/>
    <lineage>
        <taxon>Eukaryota</taxon>
        <taxon>Discoba</taxon>
        <taxon>Heterolobosea</taxon>
        <taxon>Tetramitia</taxon>
        <taxon>Eutetramitia</taxon>
        <taxon>Acrasidae</taxon>
        <taxon>Acrasis</taxon>
    </lineage>
</organism>